<dbReference type="InterPro" id="IPR001460">
    <property type="entry name" value="PCN-bd_Tpept"/>
</dbReference>
<evidence type="ECO:0000256" key="13">
    <source>
        <dbReference type="ARBA" id="ARBA00023316"/>
    </source>
</evidence>
<evidence type="ECO:0000313" key="20">
    <source>
        <dbReference type="EMBL" id="AYG01798.1"/>
    </source>
</evidence>
<evidence type="ECO:0000256" key="3">
    <source>
        <dbReference type="ARBA" id="ARBA00022670"/>
    </source>
</evidence>
<sequence>MKKDPIDSKEEIENRLQDKMEARRRQKKANSAKITKKQAKSDDTGDSKTAWSTTFSVVRGVSVIFGIIFVMLGVFGTAAGIGYFARLVETTKVPAKSEMLAKINDIHGVSVINYSNGQPISDISSDLVRVTVAGDAISNNVKNALISTEDDTFKTNDGVVPKAVVRGILGSVGGGTSSGGSTLTQQLIKQQILGDSVTFQRKASEIVYARALNNYLTKDQILTDYLNVSPFGRNNKGQNIAGVQEAALGIFGKSAKDLSVPEAAFIAGLPQSPIVYSPYNADGSLKSKEMLSYGLSRQKDVLFNMYRGGYITKADYDKYKVYDISKEFLQPAAAQSQEHGYLYNVAYTEAVNHIYDYLVQRDKVSATELGNDSTKQHYRDLAEQALQNDGYEVTTTINQTIYSAMQTAVAQHGGELQDGTGEVQTGNVLMDNSTGAVIGFVGGLNYAQNQNNHAFDTQRSPGSSIKPVLAYGPAIDMGLMGSATMLSNYPAKYSSGQDIMHVGEKGSNTMMPLGEALDVSWNIPAYWTYQDILKSGRSSEPYMSKMGYDIKDYSVESLPLGGGVDPTVVQHTNGYQTLANGGVYEPYYVVQSIKDDTGKVIYQHQNKPTQVYSEATSTIMEYLLNNVITSQKTSTFYGVLSQINPSLAQNVQWTGKTGTTDDYTDGWLMLSTPTVTLGSWIGHDNNSPMGSLTPYSKNGTYMANLVNAINAADPTIFGPGKKFPDPNKDPNVTKSKVLVSTGEKAGKISGGALNGVSISGATTTSFWATKAGAPVTQYNFAIGGSSSDVADAWSKILPNYKSEITKSSTTPSSSSKKANN</sequence>
<keyword evidence="6 17" id="KW-0812">Transmembrane</keyword>
<dbReference type="GO" id="GO:0030288">
    <property type="term" value="C:outer membrane-bounded periplasmic space"/>
    <property type="evidence" value="ECO:0007669"/>
    <property type="project" value="TreeGrafter"/>
</dbReference>
<dbReference type="Gene3D" id="3.40.50.12800">
    <property type="match status" value="1"/>
</dbReference>
<keyword evidence="3" id="KW-0645">Protease</keyword>
<keyword evidence="2" id="KW-0121">Carboxypeptidase</keyword>
<accession>A0A387BGP3</accession>
<comment type="catalytic activity">
    <reaction evidence="15">
        <text>[GlcNAc-(1-&gt;4)-Mur2Ac(oyl-L-Ala-gamma-D-Glu-L-Lys-D-Ala-D-Ala)](n)-di-trans,octa-cis-undecaprenyl diphosphate + beta-D-GlcNAc-(1-&gt;4)-Mur2Ac(oyl-L-Ala-gamma-D-Glu-L-Lys-D-Ala-D-Ala)-di-trans,octa-cis-undecaprenyl diphosphate = [GlcNAc-(1-&gt;4)-Mur2Ac(oyl-L-Ala-gamma-D-Glu-L-Lys-D-Ala-D-Ala)](n+1)-di-trans,octa-cis-undecaprenyl diphosphate + di-trans,octa-cis-undecaprenyl diphosphate + H(+)</text>
        <dbReference type="Rhea" id="RHEA:23708"/>
        <dbReference type="Rhea" id="RHEA-COMP:9602"/>
        <dbReference type="Rhea" id="RHEA-COMP:9603"/>
        <dbReference type="ChEBI" id="CHEBI:15378"/>
        <dbReference type="ChEBI" id="CHEBI:58405"/>
        <dbReference type="ChEBI" id="CHEBI:60033"/>
        <dbReference type="ChEBI" id="CHEBI:78435"/>
        <dbReference type="EC" id="2.4.99.28"/>
    </reaction>
</comment>
<feature type="compositionally biased region" description="Basic residues" evidence="16">
    <location>
        <begin position="24"/>
        <end position="38"/>
    </location>
</feature>
<evidence type="ECO:0000256" key="15">
    <source>
        <dbReference type="ARBA" id="ARBA00049902"/>
    </source>
</evidence>
<dbReference type="GO" id="GO:0009252">
    <property type="term" value="P:peptidoglycan biosynthetic process"/>
    <property type="evidence" value="ECO:0007669"/>
    <property type="project" value="UniProtKB-KW"/>
</dbReference>
<dbReference type="InterPro" id="IPR001264">
    <property type="entry name" value="Glyco_trans_51"/>
</dbReference>
<dbReference type="Gene3D" id="3.40.710.10">
    <property type="entry name" value="DD-peptidase/beta-lactamase superfamily"/>
    <property type="match status" value="1"/>
</dbReference>
<comment type="catalytic activity">
    <reaction evidence="14">
        <text>Preferential cleavage: (Ac)2-L-Lys-D-Ala-|-D-Ala. Also transpeptidation of peptidyl-alanyl moieties that are N-acyl substituents of D-alanine.</text>
        <dbReference type="EC" id="3.4.16.4"/>
    </reaction>
</comment>
<keyword evidence="7" id="KW-0378">Hydrolase</keyword>
<evidence type="ECO:0000256" key="12">
    <source>
        <dbReference type="ARBA" id="ARBA00023268"/>
    </source>
</evidence>
<evidence type="ECO:0000256" key="1">
    <source>
        <dbReference type="ARBA" id="ARBA00022475"/>
    </source>
</evidence>
<dbReference type="GO" id="GO:0006508">
    <property type="term" value="P:proteolysis"/>
    <property type="evidence" value="ECO:0007669"/>
    <property type="project" value="UniProtKB-KW"/>
</dbReference>
<evidence type="ECO:0000256" key="5">
    <source>
        <dbReference type="ARBA" id="ARBA00022679"/>
    </source>
</evidence>
<dbReference type="GO" id="GO:0009002">
    <property type="term" value="F:serine-type D-Ala-D-Ala carboxypeptidase activity"/>
    <property type="evidence" value="ECO:0007669"/>
    <property type="project" value="UniProtKB-EC"/>
</dbReference>
<dbReference type="Gene3D" id="1.10.3810.10">
    <property type="entry name" value="Biosynthetic peptidoglycan transglycosylase-like"/>
    <property type="match status" value="1"/>
</dbReference>
<evidence type="ECO:0000259" key="18">
    <source>
        <dbReference type="Pfam" id="PF00905"/>
    </source>
</evidence>
<dbReference type="InterPro" id="IPR036950">
    <property type="entry name" value="PBP_transglycosylase"/>
</dbReference>
<evidence type="ECO:0000256" key="16">
    <source>
        <dbReference type="SAM" id="MobiDB-lite"/>
    </source>
</evidence>
<evidence type="ECO:0000256" key="6">
    <source>
        <dbReference type="ARBA" id="ARBA00022692"/>
    </source>
</evidence>
<dbReference type="GO" id="GO:0008360">
    <property type="term" value="P:regulation of cell shape"/>
    <property type="evidence" value="ECO:0007669"/>
    <property type="project" value="UniProtKB-KW"/>
</dbReference>
<keyword evidence="13" id="KW-0961">Cell wall biogenesis/degradation</keyword>
<dbReference type="GO" id="GO:0071555">
    <property type="term" value="P:cell wall organization"/>
    <property type="evidence" value="ECO:0007669"/>
    <property type="project" value="UniProtKB-KW"/>
</dbReference>
<gene>
    <name evidence="20" type="ORF">D7I46_12475</name>
</gene>
<protein>
    <submittedName>
        <fullName evidence="20">Penicillin-binding protein</fullName>
    </submittedName>
</protein>
<feature type="region of interest" description="Disordered" evidence="16">
    <location>
        <begin position="1"/>
        <end position="49"/>
    </location>
</feature>
<dbReference type="PANTHER" id="PTHR32282:SF32">
    <property type="entry name" value="PENICILLIN-BINDING PROTEIN 2A"/>
    <property type="match status" value="1"/>
</dbReference>
<reference evidence="20 21" key="1">
    <citation type="submission" date="2018-09" db="EMBL/GenBank/DDBJ databases">
        <title>Genome sequencing of strain 1JSPR-7.</title>
        <authorList>
            <person name="Heo J."/>
            <person name="Kim S.-J."/>
            <person name="Kwon S.-W."/>
        </authorList>
    </citation>
    <scope>NUCLEOTIDE SEQUENCE [LARGE SCALE GENOMIC DNA]</scope>
    <source>
        <strain evidence="20 21">1JSPR-7</strain>
    </source>
</reference>
<evidence type="ECO:0000256" key="17">
    <source>
        <dbReference type="SAM" id="Phobius"/>
    </source>
</evidence>
<dbReference type="EMBL" id="CP032627">
    <property type="protein sequence ID" value="AYG01798.1"/>
    <property type="molecule type" value="Genomic_DNA"/>
</dbReference>
<organism evidence="20 21">
    <name type="scientific">Lactococcus allomyrinae</name>
    <dbReference type="NCBI Taxonomy" id="2419773"/>
    <lineage>
        <taxon>Bacteria</taxon>
        <taxon>Bacillati</taxon>
        <taxon>Bacillota</taxon>
        <taxon>Bacilli</taxon>
        <taxon>Lactobacillales</taxon>
        <taxon>Streptococcaceae</taxon>
        <taxon>Lactococcus</taxon>
    </lineage>
</organism>
<evidence type="ECO:0000256" key="2">
    <source>
        <dbReference type="ARBA" id="ARBA00022645"/>
    </source>
</evidence>
<evidence type="ECO:0000259" key="19">
    <source>
        <dbReference type="Pfam" id="PF00912"/>
    </source>
</evidence>
<keyword evidence="10 17" id="KW-1133">Transmembrane helix</keyword>
<keyword evidence="1" id="KW-1003">Cell membrane</keyword>
<feature type="compositionally biased region" description="Basic and acidic residues" evidence="16">
    <location>
        <begin position="1"/>
        <end position="23"/>
    </location>
</feature>
<keyword evidence="8" id="KW-0133">Cell shape</keyword>
<dbReference type="KEGG" id="lact:D7I46_12475"/>
<name>A0A387BGP3_9LACT</name>
<feature type="transmembrane region" description="Helical" evidence="17">
    <location>
        <begin position="63"/>
        <end position="85"/>
    </location>
</feature>
<feature type="domain" description="Glycosyl transferase family 51" evidence="19">
    <location>
        <begin position="117"/>
        <end position="287"/>
    </location>
</feature>
<evidence type="ECO:0000256" key="14">
    <source>
        <dbReference type="ARBA" id="ARBA00034000"/>
    </source>
</evidence>
<dbReference type="InterPro" id="IPR023346">
    <property type="entry name" value="Lysozyme-like_dom_sf"/>
</dbReference>
<keyword evidence="5" id="KW-0808">Transferase</keyword>
<keyword evidence="11 17" id="KW-0472">Membrane</keyword>
<dbReference type="OrthoDB" id="9766909at2"/>
<dbReference type="InterPro" id="IPR050396">
    <property type="entry name" value="Glycosyltr_51/Transpeptidase"/>
</dbReference>
<dbReference type="InterPro" id="IPR012338">
    <property type="entry name" value="Beta-lactam/transpept-like"/>
</dbReference>
<keyword evidence="4" id="KW-0328">Glycosyltransferase</keyword>
<evidence type="ECO:0000256" key="8">
    <source>
        <dbReference type="ARBA" id="ARBA00022960"/>
    </source>
</evidence>
<evidence type="ECO:0000256" key="4">
    <source>
        <dbReference type="ARBA" id="ARBA00022676"/>
    </source>
</evidence>
<dbReference type="PANTHER" id="PTHR32282">
    <property type="entry name" value="BINDING PROTEIN TRANSPEPTIDASE, PUTATIVE-RELATED"/>
    <property type="match status" value="1"/>
</dbReference>
<dbReference type="Proteomes" id="UP000269374">
    <property type="component" value="Chromosome"/>
</dbReference>
<dbReference type="SUPFAM" id="SSF53955">
    <property type="entry name" value="Lysozyme-like"/>
    <property type="match status" value="1"/>
</dbReference>
<evidence type="ECO:0000256" key="7">
    <source>
        <dbReference type="ARBA" id="ARBA00022801"/>
    </source>
</evidence>
<keyword evidence="12" id="KW-0511">Multifunctional enzyme</keyword>
<evidence type="ECO:0000256" key="10">
    <source>
        <dbReference type="ARBA" id="ARBA00022989"/>
    </source>
</evidence>
<dbReference type="RefSeq" id="WP_120773167.1">
    <property type="nucleotide sequence ID" value="NZ_CP032627.1"/>
</dbReference>
<dbReference type="AlphaFoldDB" id="A0A387BGP3"/>
<dbReference type="SUPFAM" id="SSF56601">
    <property type="entry name" value="beta-lactamase/transpeptidase-like"/>
    <property type="match status" value="1"/>
</dbReference>
<dbReference type="GO" id="GO:0008955">
    <property type="term" value="F:peptidoglycan glycosyltransferase activity"/>
    <property type="evidence" value="ECO:0007669"/>
    <property type="project" value="UniProtKB-EC"/>
</dbReference>
<keyword evidence="9" id="KW-0573">Peptidoglycan synthesis</keyword>
<evidence type="ECO:0000256" key="11">
    <source>
        <dbReference type="ARBA" id="ARBA00023136"/>
    </source>
</evidence>
<dbReference type="Pfam" id="PF00912">
    <property type="entry name" value="Transgly"/>
    <property type="match status" value="1"/>
</dbReference>
<evidence type="ECO:0000313" key="21">
    <source>
        <dbReference type="Proteomes" id="UP000269374"/>
    </source>
</evidence>
<proteinExistence type="predicted"/>
<evidence type="ECO:0000256" key="9">
    <source>
        <dbReference type="ARBA" id="ARBA00022984"/>
    </source>
</evidence>
<dbReference type="GO" id="GO:0008658">
    <property type="term" value="F:penicillin binding"/>
    <property type="evidence" value="ECO:0007669"/>
    <property type="project" value="InterPro"/>
</dbReference>
<keyword evidence="21" id="KW-1185">Reference proteome</keyword>
<dbReference type="Pfam" id="PF00905">
    <property type="entry name" value="Transpeptidase"/>
    <property type="match status" value="1"/>
</dbReference>
<feature type="domain" description="Penicillin-binding protein transpeptidase" evidence="18">
    <location>
        <begin position="428"/>
        <end position="664"/>
    </location>
</feature>